<reference evidence="2" key="1">
    <citation type="submission" date="2017-02" db="UniProtKB">
        <authorList>
            <consortium name="WormBaseParasite"/>
        </authorList>
    </citation>
    <scope>IDENTIFICATION</scope>
</reference>
<evidence type="ECO:0000313" key="1">
    <source>
        <dbReference type="Proteomes" id="UP000050640"/>
    </source>
</evidence>
<sequence>LTSFDEIPRINEVNLIALETFGKLNQFWGNVNRLFMPLAEHIERGLVSLLHIIFPELFGDLKPSDTAMNKVTRSPDKSNMLVEELIAALLGPA</sequence>
<organism evidence="1 2">
    <name type="scientific">Elaeophora elaphi</name>
    <dbReference type="NCBI Taxonomy" id="1147741"/>
    <lineage>
        <taxon>Eukaryota</taxon>
        <taxon>Metazoa</taxon>
        <taxon>Ecdysozoa</taxon>
        <taxon>Nematoda</taxon>
        <taxon>Chromadorea</taxon>
        <taxon>Rhabditida</taxon>
        <taxon>Spirurina</taxon>
        <taxon>Spiruromorpha</taxon>
        <taxon>Filarioidea</taxon>
        <taxon>Onchocercidae</taxon>
        <taxon>Elaeophora</taxon>
    </lineage>
</organism>
<keyword evidence="1" id="KW-1185">Reference proteome</keyword>
<evidence type="ECO:0000313" key="2">
    <source>
        <dbReference type="WBParaSite" id="EEL_0000167101-mRNA-1"/>
    </source>
</evidence>
<proteinExistence type="predicted"/>
<dbReference type="AlphaFoldDB" id="A0A0R3RJL2"/>
<name>A0A0R3RJL2_9BILA</name>
<protein>
    <submittedName>
        <fullName evidence="2">Anticodon_1 domain-containing protein</fullName>
    </submittedName>
</protein>
<dbReference type="Proteomes" id="UP000050640">
    <property type="component" value="Unplaced"/>
</dbReference>
<dbReference type="WBParaSite" id="EEL_0000167101-mRNA-1">
    <property type="protein sequence ID" value="EEL_0000167101-mRNA-1"/>
    <property type="gene ID" value="EEL_0000167101"/>
</dbReference>
<accession>A0A0R3RJL2</accession>